<evidence type="ECO:0000256" key="9">
    <source>
        <dbReference type="SAM" id="MobiDB-lite"/>
    </source>
</evidence>
<evidence type="ECO:0000313" key="10">
    <source>
        <dbReference type="EMBL" id="CAH7685488.1"/>
    </source>
</evidence>
<feature type="compositionally biased region" description="Polar residues" evidence="9">
    <location>
        <begin position="24"/>
        <end position="43"/>
    </location>
</feature>
<gene>
    <name evidence="10" type="ORF">PPACK8108_LOCUS20023</name>
</gene>
<feature type="coiled-coil region" evidence="8">
    <location>
        <begin position="143"/>
        <end position="170"/>
    </location>
</feature>
<accession>A0AAV0BHR2</accession>
<dbReference type="Proteomes" id="UP001153365">
    <property type="component" value="Unassembled WGS sequence"/>
</dbReference>
<protein>
    <recommendedName>
        <fullName evidence="3">Spindle assembly checkpoint component MAD1</fullName>
    </recommendedName>
</protein>
<name>A0AAV0BHR2_PHAPC</name>
<keyword evidence="7" id="KW-0131">Cell cycle</keyword>
<reference evidence="10" key="1">
    <citation type="submission" date="2022-06" db="EMBL/GenBank/DDBJ databases">
        <authorList>
            <consortium name="SYNGENTA / RWTH Aachen University"/>
        </authorList>
    </citation>
    <scope>NUCLEOTIDE SEQUENCE</scope>
</reference>
<dbReference type="GO" id="GO:0005635">
    <property type="term" value="C:nuclear envelope"/>
    <property type="evidence" value="ECO:0007669"/>
    <property type="project" value="TreeGrafter"/>
</dbReference>
<dbReference type="GO" id="GO:0051315">
    <property type="term" value="P:attachment of mitotic spindle microtubules to kinetochore"/>
    <property type="evidence" value="ECO:0007669"/>
    <property type="project" value="TreeGrafter"/>
</dbReference>
<feature type="region of interest" description="Disordered" evidence="9">
    <location>
        <begin position="1"/>
        <end position="69"/>
    </location>
</feature>
<feature type="compositionally biased region" description="Polar residues" evidence="9">
    <location>
        <begin position="124"/>
        <end position="136"/>
    </location>
</feature>
<feature type="region of interest" description="Disordered" evidence="9">
    <location>
        <begin position="553"/>
        <end position="592"/>
    </location>
</feature>
<feature type="compositionally biased region" description="Basic and acidic residues" evidence="9">
    <location>
        <begin position="304"/>
        <end position="317"/>
    </location>
</feature>
<feature type="coiled-coil region" evidence="8">
    <location>
        <begin position="667"/>
        <end position="731"/>
    </location>
</feature>
<dbReference type="GO" id="GO:0007094">
    <property type="term" value="P:mitotic spindle assembly checkpoint signaling"/>
    <property type="evidence" value="ECO:0007669"/>
    <property type="project" value="InterPro"/>
</dbReference>
<keyword evidence="4" id="KW-0132">Cell division</keyword>
<feature type="compositionally biased region" description="Polar residues" evidence="9">
    <location>
        <begin position="104"/>
        <end position="113"/>
    </location>
</feature>
<evidence type="ECO:0000256" key="3">
    <source>
        <dbReference type="ARBA" id="ARBA00022019"/>
    </source>
</evidence>
<evidence type="ECO:0000256" key="8">
    <source>
        <dbReference type="SAM" id="Coils"/>
    </source>
</evidence>
<sequence length="831" mass="95377">MESDLRDTGPSSVGPKSQREVLRRTSNNNQPSLDSNTSTTTRVLRNRSVSREPPETSQSIKLSEKVIDGIGSRHTLKRSLNRFENAQSESSAKRPVTLSRRQDSSNGLSTPASSRHLAPLPPSTIRSNKPSQSHSTLLAHDRARELSNQLEEAHNLITELERANRDSSDRELRLESKILDSERESRELLARFNERDARVRKLEQDRAMVESRLDVDERERQKLVEEAKEEVRRSRESEQSALENLQKLKEANSSLEQSARLLRHQQEQAQKLASAAEDRAQLLKDENSKALKEVEMLRSKLSEERLETEKLQQDRHKWQSTRGESTSSNTQQSRDVLKNELNRQLDRFKSLEQTNSRLSRELEYLRSRHSNAELLKEEIRNLKQRLVASDELRLRLATTEIELTKVLQEREEWSIFLGKQQSDFSNPHEFFKSLATTRIENASLKERLGSRQLEIKSRDRMIGELEAKLEEVEKDRDEEFKDKLRLQGELQIAGRNRDLDRRRIQMLGEQLKSYTIEEEAVSNGTTDFDKQKALKLIHLEELLTSHQNELAKAQKEADSLRRQLKASQSTEQEPEAQLESHISSGKSPAVKASLKEQIDRNEELETELDELSEENEMLKMELKSLELQVHHLERDLGRGEYNPASTQVLCPKGSPAQQDQAIRTATLEALRAENTALLKRLSKLEKGLQNSGGEIESLVPRETLAVSKKEIERLEAEVSKLTKARERLCEMYKNTTASYKRAMWDILGYSLEAVANGEFRLRSAFRDEPGATMLFVPGKADGCSMEYKPSSHHQFHQSSPVVDCFKTWLIERHSLPCFTAALTLKLYQSDS</sequence>
<dbReference type="PANTHER" id="PTHR23168">
    <property type="entry name" value="MITOTIC SPINDLE ASSEMBLY CHECKPOINT PROTEIN MAD1 MITOTIC ARREST DEFICIENT-LIKE PROTEIN 1"/>
    <property type="match status" value="1"/>
</dbReference>
<evidence type="ECO:0000256" key="5">
    <source>
        <dbReference type="ARBA" id="ARBA00022776"/>
    </source>
</evidence>
<evidence type="ECO:0000313" key="11">
    <source>
        <dbReference type="Proteomes" id="UP001153365"/>
    </source>
</evidence>
<feature type="coiled-coil region" evidence="8">
    <location>
        <begin position="455"/>
        <end position="489"/>
    </location>
</feature>
<keyword evidence="6" id="KW-0539">Nucleus</keyword>
<keyword evidence="5" id="KW-0498">Mitosis</keyword>
<dbReference type="Gene3D" id="3.30.457.60">
    <property type="match status" value="1"/>
</dbReference>
<dbReference type="Pfam" id="PF05557">
    <property type="entry name" value="MAD"/>
    <property type="match status" value="1"/>
</dbReference>
<feature type="region of interest" description="Disordered" evidence="9">
    <location>
        <begin position="304"/>
        <end position="335"/>
    </location>
</feature>
<evidence type="ECO:0000256" key="4">
    <source>
        <dbReference type="ARBA" id="ARBA00022618"/>
    </source>
</evidence>
<dbReference type="EMBL" id="CALTRL010005724">
    <property type="protein sequence ID" value="CAH7685488.1"/>
    <property type="molecule type" value="Genomic_DNA"/>
</dbReference>
<dbReference type="InterPro" id="IPR008672">
    <property type="entry name" value="Mad1"/>
</dbReference>
<keyword evidence="8" id="KW-0175">Coiled coil</keyword>
<dbReference type="GO" id="GO:0051301">
    <property type="term" value="P:cell division"/>
    <property type="evidence" value="ECO:0007669"/>
    <property type="project" value="UniProtKB-KW"/>
</dbReference>
<feature type="compositionally biased region" description="Polar residues" evidence="9">
    <location>
        <begin position="320"/>
        <end position="334"/>
    </location>
</feature>
<feature type="coiled-coil region" evidence="8">
    <location>
        <begin position="594"/>
        <end position="635"/>
    </location>
</feature>
<evidence type="ECO:0000256" key="7">
    <source>
        <dbReference type="ARBA" id="ARBA00023306"/>
    </source>
</evidence>
<feature type="region of interest" description="Disordered" evidence="9">
    <location>
        <begin position="82"/>
        <end position="136"/>
    </location>
</feature>
<dbReference type="GO" id="GO:0000776">
    <property type="term" value="C:kinetochore"/>
    <property type="evidence" value="ECO:0007669"/>
    <property type="project" value="TreeGrafter"/>
</dbReference>
<dbReference type="AlphaFoldDB" id="A0AAV0BHR2"/>
<comment type="caution">
    <text evidence="10">The sequence shown here is derived from an EMBL/GenBank/DDBJ whole genome shotgun (WGS) entry which is preliminary data.</text>
</comment>
<dbReference type="GO" id="GO:0072686">
    <property type="term" value="C:mitotic spindle"/>
    <property type="evidence" value="ECO:0007669"/>
    <property type="project" value="TreeGrafter"/>
</dbReference>
<comment type="similarity">
    <text evidence="2">Belongs to the MAD1 family.</text>
</comment>
<organism evidence="10 11">
    <name type="scientific">Phakopsora pachyrhizi</name>
    <name type="common">Asian soybean rust disease fungus</name>
    <dbReference type="NCBI Taxonomy" id="170000"/>
    <lineage>
        <taxon>Eukaryota</taxon>
        <taxon>Fungi</taxon>
        <taxon>Dikarya</taxon>
        <taxon>Basidiomycota</taxon>
        <taxon>Pucciniomycotina</taxon>
        <taxon>Pucciniomycetes</taxon>
        <taxon>Pucciniales</taxon>
        <taxon>Phakopsoraceae</taxon>
        <taxon>Phakopsora</taxon>
    </lineage>
</organism>
<proteinExistence type="inferred from homology"/>
<evidence type="ECO:0000256" key="1">
    <source>
        <dbReference type="ARBA" id="ARBA00004123"/>
    </source>
</evidence>
<dbReference type="Gene3D" id="6.10.250.90">
    <property type="match status" value="1"/>
</dbReference>
<dbReference type="SUPFAM" id="SSF75704">
    <property type="entry name" value="Mitotic arrest deficient-like 1, Mad1"/>
    <property type="match status" value="1"/>
</dbReference>
<comment type="subcellular location">
    <subcellularLocation>
        <location evidence="1">Nucleus</location>
    </subcellularLocation>
</comment>
<evidence type="ECO:0000256" key="2">
    <source>
        <dbReference type="ARBA" id="ARBA00008029"/>
    </source>
</evidence>
<keyword evidence="11" id="KW-1185">Reference proteome</keyword>
<dbReference type="PANTHER" id="PTHR23168:SF0">
    <property type="entry name" value="MITOTIC SPINDLE ASSEMBLY CHECKPOINT PROTEIN MAD1"/>
    <property type="match status" value="1"/>
</dbReference>
<evidence type="ECO:0000256" key="6">
    <source>
        <dbReference type="ARBA" id="ARBA00023242"/>
    </source>
</evidence>